<evidence type="ECO:0000313" key="2">
    <source>
        <dbReference type="Proteomes" id="UP001314170"/>
    </source>
</evidence>
<evidence type="ECO:0000313" key="1">
    <source>
        <dbReference type="EMBL" id="CAK7340511.1"/>
    </source>
</evidence>
<dbReference type="AlphaFoldDB" id="A0AAV1RVZ4"/>
<dbReference type="EMBL" id="CAWUPB010001160">
    <property type="protein sequence ID" value="CAK7340511.1"/>
    <property type="molecule type" value="Genomic_DNA"/>
</dbReference>
<dbReference type="Proteomes" id="UP001314170">
    <property type="component" value="Unassembled WGS sequence"/>
</dbReference>
<gene>
    <name evidence="1" type="ORF">DCAF_LOCUS15594</name>
</gene>
<comment type="caution">
    <text evidence="1">The sequence shown here is derived from an EMBL/GenBank/DDBJ whole genome shotgun (WGS) entry which is preliminary data.</text>
</comment>
<keyword evidence="2" id="KW-1185">Reference proteome</keyword>
<proteinExistence type="predicted"/>
<organism evidence="1 2">
    <name type="scientific">Dovyalis caffra</name>
    <dbReference type="NCBI Taxonomy" id="77055"/>
    <lineage>
        <taxon>Eukaryota</taxon>
        <taxon>Viridiplantae</taxon>
        <taxon>Streptophyta</taxon>
        <taxon>Embryophyta</taxon>
        <taxon>Tracheophyta</taxon>
        <taxon>Spermatophyta</taxon>
        <taxon>Magnoliopsida</taxon>
        <taxon>eudicotyledons</taxon>
        <taxon>Gunneridae</taxon>
        <taxon>Pentapetalae</taxon>
        <taxon>rosids</taxon>
        <taxon>fabids</taxon>
        <taxon>Malpighiales</taxon>
        <taxon>Salicaceae</taxon>
        <taxon>Flacourtieae</taxon>
        <taxon>Dovyalis</taxon>
    </lineage>
</organism>
<name>A0AAV1RVZ4_9ROSI</name>
<protein>
    <submittedName>
        <fullName evidence="1">Uncharacterized protein</fullName>
    </submittedName>
</protein>
<sequence length="98" mass="10767">MLPTPSSSELRSELRLTEPLSFPSASYNGGVSNQILVTDAQLTGDWKHAMCVAKDMLYLEVMPHCPLCQPPVLLCFRFHFRKDGCRGQGSTCYAAAAC</sequence>
<accession>A0AAV1RVZ4</accession>
<reference evidence="1 2" key="1">
    <citation type="submission" date="2024-01" db="EMBL/GenBank/DDBJ databases">
        <authorList>
            <person name="Waweru B."/>
        </authorList>
    </citation>
    <scope>NUCLEOTIDE SEQUENCE [LARGE SCALE GENOMIC DNA]</scope>
</reference>